<keyword evidence="3" id="KW-1185">Reference proteome</keyword>
<evidence type="ECO:0000313" key="2">
    <source>
        <dbReference type="EMBL" id="SCX59086.1"/>
    </source>
</evidence>
<keyword evidence="2" id="KW-0418">Kinase</keyword>
<dbReference type="Gene3D" id="3.30.200.20">
    <property type="entry name" value="Phosphorylase Kinase, domain 1"/>
    <property type="match status" value="1"/>
</dbReference>
<dbReference type="CDD" id="cd05155">
    <property type="entry name" value="APH_ChoK_like_1"/>
    <property type="match status" value="1"/>
</dbReference>
<dbReference type="EMBL" id="FMUH01000007">
    <property type="protein sequence ID" value="SCX59086.1"/>
    <property type="molecule type" value="Genomic_DNA"/>
</dbReference>
<organism evidence="2 3">
    <name type="scientific">Klenkia marina</name>
    <dbReference type="NCBI Taxonomy" id="1960309"/>
    <lineage>
        <taxon>Bacteria</taxon>
        <taxon>Bacillati</taxon>
        <taxon>Actinomycetota</taxon>
        <taxon>Actinomycetes</taxon>
        <taxon>Geodermatophilales</taxon>
        <taxon>Geodermatophilaceae</taxon>
        <taxon>Klenkia</taxon>
    </lineage>
</organism>
<dbReference type="RefSeq" id="WP_092807402.1">
    <property type="nucleotide sequence ID" value="NZ_FMUH01000007.1"/>
</dbReference>
<dbReference type="PANTHER" id="PTHR21310:SF42">
    <property type="entry name" value="BIFUNCTIONAL AAC_APH"/>
    <property type="match status" value="1"/>
</dbReference>
<dbReference type="PANTHER" id="PTHR21310">
    <property type="entry name" value="AMINOGLYCOSIDE PHOSPHOTRANSFERASE-RELATED-RELATED"/>
    <property type="match status" value="1"/>
</dbReference>
<dbReference type="AlphaFoldDB" id="A0A1G4Z0C5"/>
<dbReference type="SUPFAM" id="SSF56112">
    <property type="entry name" value="Protein kinase-like (PK-like)"/>
    <property type="match status" value="1"/>
</dbReference>
<dbReference type="Gene3D" id="3.90.1200.10">
    <property type="match status" value="1"/>
</dbReference>
<gene>
    <name evidence="2" type="ORF">SAMN03159343_3891</name>
</gene>
<sequence>MDAGTVRALVAEQFPQWADLSVTPVAQQGNDNRTFRLGDGLAARLPAGPEYAAAVEKEDRWLPVIGRHVTVAVPEVVATGRPGQGYPHSWSVRRWLPGDVLPAAGPVDDARLGADLGGFLRELQRTPATGGPPAGAHSFDRGRHPSRYEGEVRAALARLGSTVDQAACAAVWADAQPTSWSGDPVWFHGDLAPGNLLVRGGRLSAVIDFGVCGVGDPACDLVIAWTWLGDAGRAAFRDAVDLDEGTWARARGWALWKALITDPGSPLHGEQRRARTALLNGR</sequence>
<evidence type="ECO:0000259" key="1">
    <source>
        <dbReference type="Pfam" id="PF01636"/>
    </source>
</evidence>
<dbReference type="InterPro" id="IPR051678">
    <property type="entry name" value="AGP_Transferase"/>
</dbReference>
<dbReference type="STRING" id="1960309.SAMN03159343_3891"/>
<keyword evidence="2" id="KW-0808">Transferase</keyword>
<dbReference type="GO" id="GO:0016301">
    <property type="term" value="F:kinase activity"/>
    <property type="evidence" value="ECO:0007669"/>
    <property type="project" value="UniProtKB-KW"/>
</dbReference>
<dbReference type="OrthoDB" id="9797603at2"/>
<dbReference type="InterPro" id="IPR002575">
    <property type="entry name" value="Aminoglycoside_PTrfase"/>
</dbReference>
<accession>A0A1G4Z0C5</accession>
<dbReference type="InterPro" id="IPR011009">
    <property type="entry name" value="Kinase-like_dom_sf"/>
</dbReference>
<dbReference type="Proteomes" id="UP000198981">
    <property type="component" value="Unassembled WGS sequence"/>
</dbReference>
<dbReference type="Pfam" id="PF01636">
    <property type="entry name" value="APH"/>
    <property type="match status" value="1"/>
</dbReference>
<protein>
    <submittedName>
        <fullName evidence="2">Predicted kinase, aminoglycoside phosphotransferase (APT) family</fullName>
    </submittedName>
</protein>
<evidence type="ECO:0000313" key="3">
    <source>
        <dbReference type="Proteomes" id="UP000198981"/>
    </source>
</evidence>
<feature type="domain" description="Aminoglycoside phosphotransferase" evidence="1">
    <location>
        <begin position="27"/>
        <end position="253"/>
    </location>
</feature>
<proteinExistence type="predicted"/>
<name>A0A1G4Z0C5_9ACTN</name>
<reference evidence="3" key="1">
    <citation type="submission" date="2016-10" db="EMBL/GenBank/DDBJ databases">
        <authorList>
            <person name="Varghese N."/>
            <person name="Submissions S."/>
        </authorList>
    </citation>
    <scope>NUCLEOTIDE SEQUENCE [LARGE SCALE GENOMIC DNA]</scope>
    <source>
        <strain evidence="3">DSM 45722</strain>
    </source>
</reference>